<evidence type="ECO:0000313" key="3">
    <source>
        <dbReference type="Proteomes" id="UP000280307"/>
    </source>
</evidence>
<evidence type="ECO:0000313" key="2">
    <source>
        <dbReference type="EMBL" id="RRR67217.1"/>
    </source>
</evidence>
<name>A0A426TST4_9CHLR</name>
<evidence type="ECO:0000256" key="1">
    <source>
        <dbReference type="SAM" id="MobiDB-lite"/>
    </source>
</evidence>
<dbReference type="Proteomes" id="UP000280307">
    <property type="component" value="Unassembled WGS sequence"/>
</dbReference>
<dbReference type="AlphaFoldDB" id="A0A426TST4"/>
<dbReference type="EMBL" id="RSAS01000802">
    <property type="protein sequence ID" value="RRR67217.1"/>
    <property type="molecule type" value="Genomic_DNA"/>
</dbReference>
<proteinExistence type="predicted"/>
<protein>
    <submittedName>
        <fullName evidence="2">Uncharacterized protein</fullName>
    </submittedName>
</protein>
<comment type="caution">
    <text evidence="2">The sequence shown here is derived from an EMBL/GenBank/DDBJ whole genome shotgun (WGS) entry which is preliminary data.</text>
</comment>
<reference evidence="2 3" key="1">
    <citation type="submission" date="2018-12" db="EMBL/GenBank/DDBJ databases">
        <title>Genome Sequence of Candidatus Viridilinea halotolerans isolated from saline sulfide-rich spring.</title>
        <authorList>
            <person name="Grouzdev D.S."/>
            <person name="Burganskaya E.I."/>
            <person name="Krutkina M.S."/>
            <person name="Sukhacheva M.V."/>
            <person name="Gorlenko V.M."/>
        </authorList>
    </citation>
    <scope>NUCLEOTIDE SEQUENCE [LARGE SCALE GENOMIC DNA]</scope>
    <source>
        <strain evidence="2">Chok-6</strain>
    </source>
</reference>
<feature type="compositionally biased region" description="Low complexity" evidence="1">
    <location>
        <begin position="43"/>
        <end position="53"/>
    </location>
</feature>
<gene>
    <name evidence="2" type="ORF">EI684_19310</name>
</gene>
<feature type="compositionally biased region" description="Acidic residues" evidence="1">
    <location>
        <begin position="27"/>
        <end position="42"/>
    </location>
</feature>
<feature type="compositionally biased region" description="Acidic residues" evidence="1">
    <location>
        <begin position="54"/>
        <end position="74"/>
    </location>
</feature>
<accession>A0A426TST4</accession>
<feature type="region of interest" description="Disordered" evidence="1">
    <location>
        <begin position="1"/>
        <end position="90"/>
    </location>
</feature>
<sequence length="187" mass="19688">MTKTQKDQAHVVAQDEAETETMTADWDVVDAVDEEAQGDGDADLPLGDPQDAALDSEGDEEGAEDAEDTEDDDVPPPPPPQPQAAAGVIKPLPTGVVPLPIIPVGDRRIPVDADTLAEAAICAAVFQRLADCAMAHVVHILASDEDLPPFYMDDADRDLLAELFATDNAIATRVRLAAGTKVRDAVG</sequence>
<organism evidence="2 3">
    <name type="scientific">Candidatus Viridilinea halotolerans</name>
    <dbReference type="NCBI Taxonomy" id="2491704"/>
    <lineage>
        <taxon>Bacteria</taxon>
        <taxon>Bacillati</taxon>
        <taxon>Chloroflexota</taxon>
        <taxon>Chloroflexia</taxon>
        <taxon>Chloroflexales</taxon>
        <taxon>Chloroflexineae</taxon>
        <taxon>Oscillochloridaceae</taxon>
        <taxon>Candidatus Viridilinea</taxon>
    </lineage>
</organism>